<organism evidence="8 9">
    <name type="scientific">Adiantum capillus-veneris</name>
    <name type="common">Maidenhair fern</name>
    <dbReference type="NCBI Taxonomy" id="13818"/>
    <lineage>
        <taxon>Eukaryota</taxon>
        <taxon>Viridiplantae</taxon>
        <taxon>Streptophyta</taxon>
        <taxon>Embryophyta</taxon>
        <taxon>Tracheophyta</taxon>
        <taxon>Polypodiopsida</taxon>
        <taxon>Polypodiidae</taxon>
        <taxon>Polypodiales</taxon>
        <taxon>Pteridineae</taxon>
        <taxon>Pteridaceae</taxon>
        <taxon>Vittarioideae</taxon>
        <taxon>Adiantum</taxon>
    </lineage>
</organism>
<dbReference type="EMBL" id="JABFUD020000006">
    <property type="protein sequence ID" value="KAI5078482.1"/>
    <property type="molecule type" value="Genomic_DNA"/>
</dbReference>
<evidence type="ECO:0000256" key="5">
    <source>
        <dbReference type="PROSITE-ProRule" id="PRU01161"/>
    </source>
</evidence>
<dbReference type="InterPro" id="IPR016035">
    <property type="entry name" value="Acyl_Trfase/lysoPLipase"/>
</dbReference>
<sequence>MALPNGELKHRNIKLVNGDALAALEQGWLHYKESLQLRKIQSPVRTRLNFHHLSLGDISPTSTSSFSFHTPARVPSRKACILSIDGGRIRGIIPATLVLCYLEQTLQKKSGNSNARIADFFDIVAGSSVGGLIATMLCTNDGNGRPLFSAIEANKLITEECKDSMFKISPIHPPTTCPKLCGLLTRHRRCRRYSTDDFERILMRYLVRGQRKLTLRDTIRPILIPCYDMSSAGAFLFSRADAMRCESFDFTLAEVCRATTAVPGMFKPAKMSSVDGKTSVVGIDGGLVMNNPAATAITHVLHNTEEFPHVLDVGDTLVLSLGAGLGEERRYGHEEVIRWGPLEWAQPLAHIVLDGHSDMVDHFMSMAFRDHRNNYVRIQVSGVARGGRGKEELSSIAEELLAKPCMEHIPFGGKRQLAVSNRERLDWFADCLVAEQRARAAAATQAAAFPLTASTGTPGRPFTFAP</sequence>
<name>A0A9D4V365_ADICA</name>
<reference evidence="8" key="1">
    <citation type="submission" date="2021-01" db="EMBL/GenBank/DDBJ databases">
        <title>Adiantum capillus-veneris genome.</title>
        <authorList>
            <person name="Fang Y."/>
            <person name="Liao Q."/>
        </authorList>
    </citation>
    <scope>NUCLEOTIDE SEQUENCE</scope>
    <source>
        <strain evidence="8">H3</strain>
        <tissue evidence="8">Leaf</tissue>
    </source>
</reference>
<evidence type="ECO:0000313" key="8">
    <source>
        <dbReference type="EMBL" id="KAI5078482.1"/>
    </source>
</evidence>
<comment type="similarity">
    <text evidence="1 6">Belongs to the patatin family.</text>
</comment>
<keyword evidence="2 5" id="KW-0378">Hydrolase</keyword>
<keyword evidence="3 5" id="KW-0442">Lipid degradation</keyword>
<dbReference type="InterPro" id="IPR002641">
    <property type="entry name" value="PNPLA_dom"/>
</dbReference>
<dbReference type="Gene3D" id="3.40.1090.10">
    <property type="entry name" value="Cytosolic phospholipase A2 catalytic domain"/>
    <property type="match status" value="1"/>
</dbReference>
<keyword evidence="4 5" id="KW-0443">Lipid metabolism</keyword>
<comment type="caution">
    <text evidence="8">The sequence shown here is derived from an EMBL/GenBank/DDBJ whole genome shotgun (WGS) entry which is preliminary data.</text>
</comment>
<feature type="active site" description="Nucleophile" evidence="5">
    <location>
        <position position="128"/>
    </location>
</feature>
<dbReference type="AlphaFoldDB" id="A0A9D4V365"/>
<evidence type="ECO:0000256" key="3">
    <source>
        <dbReference type="ARBA" id="ARBA00022963"/>
    </source>
</evidence>
<feature type="short sequence motif" description="DGA/G" evidence="5">
    <location>
        <begin position="284"/>
        <end position="286"/>
    </location>
</feature>
<dbReference type="PROSITE" id="PS51635">
    <property type="entry name" value="PNPLA"/>
    <property type="match status" value="1"/>
</dbReference>
<comment type="function">
    <text evidence="6">Lipolytic acyl hydrolase (LAH).</text>
</comment>
<accession>A0A9D4V365</accession>
<evidence type="ECO:0000256" key="1">
    <source>
        <dbReference type="ARBA" id="ARBA00010240"/>
    </source>
</evidence>
<feature type="short sequence motif" description="GXSXG" evidence="5">
    <location>
        <begin position="126"/>
        <end position="130"/>
    </location>
</feature>
<feature type="domain" description="PNPLA" evidence="7">
    <location>
        <begin position="82"/>
        <end position="297"/>
    </location>
</feature>
<dbReference type="EC" id="3.1.1.-" evidence="6"/>
<gene>
    <name evidence="8" type="ORF">GOP47_0006153</name>
</gene>
<protein>
    <recommendedName>
        <fullName evidence="6">Patatin</fullName>
        <ecNumber evidence="6">3.1.1.-</ecNumber>
    </recommendedName>
</protein>
<keyword evidence="9" id="KW-1185">Reference proteome</keyword>
<comment type="domain">
    <text evidence="6">The nitrogen atoms of the two glycine residues in the GGXR motif define the oxyanion hole, and stabilize the oxyanion that forms during the nucleophilic attack by the catalytic serine during substrate cleavage.</text>
</comment>
<dbReference type="SUPFAM" id="SSF52151">
    <property type="entry name" value="FabD/lysophospholipase-like"/>
    <property type="match status" value="1"/>
</dbReference>
<evidence type="ECO:0000256" key="2">
    <source>
        <dbReference type="ARBA" id="ARBA00022801"/>
    </source>
</evidence>
<evidence type="ECO:0000256" key="6">
    <source>
        <dbReference type="RuleBase" id="RU361262"/>
    </source>
</evidence>
<dbReference type="PANTHER" id="PTHR32241:SF3">
    <property type="entry name" value="PATATIN-LIKE PROTEIN 6"/>
    <property type="match status" value="1"/>
</dbReference>
<dbReference type="Proteomes" id="UP000886520">
    <property type="component" value="Chromosome 6"/>
</dbReference>
<dbReference type="Pfam" id="PF01734">
    <property type="entry name" value="Patatin"/>
    <property type="match status" value="1"/>
</dbReference>
<evidence type="ECO:0000259" key="7">
    <source>
        <dbReference type="PROSITE" id="PS51635"/>
    </source>
</evidence>
<dbReference type="GO" id="GO:0016042">
    <property type="term" value="P:lipid catabolic process"/>
    <property type="evidence" value="ECO:0007669"/>
    <property type="project" value="UniProtKB-UniRule"/>
</dbReference>
<proteinExistence type="inferred from homology"/>
<comment type="caution">
    <text evidence="5">Lacks conserved residue(s) required for the propagation of feature annotation.</text>
</comment>
<evidence type="ECO:0000313" key="9">
    <source>
        <dbReference type="Proteomes" id="UP000886520"/>
    </source>
</evidence>
<dbReference type="OrthoDB" id="1658288at2759"/>
<dbReference type="PANTHER" id="PTHR32241">
    <property type="entry name" value="PATATIN-LIKE PROTEIN 6"/>
    <property type="match status" value="1"/>
</dbReference>
<evidence type="ECO:0000256" key="4">
    <source>
        <dbReference type="ARBA" id="ARBA00023098"/>
    </source>
</evidence>
<feature type="active site" description="Proton acceptor" evidence="5">
    <location>
        <position position="284"/>
    </location>
</feature>
<dbReference type="GO" id="GO:0016787">
    <property type="term" value="F:hydrolase activity"/>
    <property type="evidence" value="ECO:0007669"/>
    <property type="project" value="UniProtKB-UniRule"/>
</dbReference>